<dbReference type="PANTHER" id="PTHR30183">
    <property type="entry name" value="MOLYBDENUM TRANSPORT SYSTEM PERMEASE PROTEIN MODB"/>
    <property type="match status" value="1"/>
</dbReference>
<feature type="compositionally biased region" description="Low complexity" evidence="8">
    <location>
        <begin position="8"/>
        <end position="26"/>
    </location>
</feature>
<evidence type="ECO:0000313" key="10">
    <source>
        <dbReference type="EMBL" id="MDQ0537435.1"/>
    </source>
</evidence>
<feature type="transmembrane region" description="Helical" evidence="7">
    <location>
        <begin position="117"/>
        <end position="142"/>
    </location>
</feature>
<dbReference type="InterPro" id="IPR035906">
    <property type="entry name" value="MetI-like_sf"/>
</dbReference>
<dbReference type="CDD" id="cd06261">
    <property type="entry name" value="TM_PBP2"/>
    <property type="match status" value="1"/>
</dbReference>
<keyword evidence="3" id="KW-1003">Cell membrane</keyword>
<reference evidence="10 11" key="1">
    <citation type="submission" date="2023-07" db="EMBL/GenBank/DDBJ databases">
        <title>Genomic Encyclopedia of Type Strains, Phase IV (KMG-IV): sequencing the most valuable type-strain genomes for metagenomic binning, comparative biology and taxonomic classification.</title>
        <authorList>
            <person name="Goeker M."/>
        </authorList>
    </citation>
    <scope>NUCLEOTIDE SEQUENCE [LARGE SCALE GENOMIC DNA]</scope>
    <source>
        <strain evidence="10 11">DSM 19922</strain>
    </source>
</reference>
<evidence type="ECO:0000256" key="6">
    <source>
        <dbReference type="ARBA" id="ARBA00023136"/>
    </source>
</evidence>
<comment type="caution">
    <text evidence="10">The sequence shown here is derived from an EMBL/GenBank/DDBJ whole genome shotgun (WGS) entry which is preliminary data.</text>
</comment>
<gene>
    <name evidence="10" type="ORF">QO018_006339</name>
</gene>
<evidence type="ECO:0000256" key="5">
    <source>
        <dbReference type="ARBA" id="ARBA00022989"/>
    </source>
</evidence>
<proteinExistence type="inferred from homology"/>
<accession>A0ABU0MVE9</accession>
<evidence type="ECO:0000256" key="1">
    <source>
        <dbReference type="ARBA" id="ARBA00004651"/>
    </source>
</evidence>
<keyword evidence="2 7" id="KW-0813">Transport</keyword>
<evidence type="ECO:0000256" key="3">
    <source>
        <dbReference type="ARBA" id="ARBA00022475"/>
    </source>
</evidence>
<evidence type="ECO:0000313" key="11">
    <source>
        <dbReference type="Proteomes" id="UP001244552"/>
    </source>
</evidence>
<sequence>MSACTGIAATRSPARSPVRSRGRPSSPAGHAPLRLAALLAPAAAVFAAFFLLPLVRLIAIGAGGAEGWGAYLATLTDPGHLDSLVSTLALSAGVTVATLAIATVAGLFLVRHRFPGHALLVALLTFPLAFPGAVIGFMVIMLAGRQGLIGTVTQALTGGRLVFAYSMAGLFLGYVYFSIPRVILTVMAAAEKLDPRLEEAARSLGAPPWRVAADVILPALKPALISAGALCFATAMGAFGTAFTLATRINVLPMTIYTEFTLQANIAAAAALSVLLGLITWAALALARSAAGGSVAAAG</sequence>
<feature type="transmembrane region" description="Helical" evidence="7">
    <location>
        <begin position="162"/>
        <end position="184"/>
    </location>
</feature>
<feature type="transmembrane region" description="Helical" evidence="7">
    <location>
        <begin position="223"/>
        <end position="246"/>
    </location>
</feature>
<organism evidence="10 11">
    <name type="scientific">Azospirillum picis</name>
    <dbReference type="NCBI Taxonomy" id="488438"/>
    <lineage>
        <taxon>Bacteria</taxon>
        <taxon>Pseudomonadati</taxon>
        <taxon>Pseudomonadota</taxon>
        <taxon>Alphaproteobacteria</taxon>
        <taxon>Rhodospirillales</taxon>
        <taxon>Azospirillaceae</taxon>
        <taxon>Azospirillum</taxon>
    </lineage>
</organism>
<evidence type="ECO:0000256" key="4">
    <source>
        <dbReference type="ARBA" id="ARBA00022692"/>
    </source>
</evidence>
<comment type="similarity">
    <text evidence="7">Belongs to the binding-protein-dependent transport system permease family.</text>
</comment>
<dbReference type="SUPFAM" id="SSF161098">
    <property type="entry name" value="MetI-like"/>
    <property type="match status" value="1"/>
</dbReference>
<keyword evidence="6 7" id="KW-0472">Membrane</keyword>
<comment type="subcellular location">
    <subcellularLocation>
        <location evidence="1 7">Cell membrane</location>
        <topology evidence="1 7">Multi-pass membrane protein</topology>
    </subcellularLocation>
</comment>
<dbReference type="Proteomes" id="UP001244552">
    <property type="component" value="Unassembled WGS sequence"/>
</dbReference>
<name>A0ABU0MVE9_9PROT</name>
<evidence type="ECO:0000256" key="7">
    <source>
        <dbReference type="RuleBase" id="RU363032"/>
    </source>
</evidence>
<feature type="region of interest" description="Disordered" evidence="8">
    <location>
        <begin position="1"/>
        <end position="26"/>
    </location>
</feature>
<keyword evidence="4 7" id="KW-0812">Transmembrane</keyword>
<dbReference type="Gene3D" id="1.10.3720.10">
    <property type="entry name" value="MetI-like"/>
    <property type="match status" value="1"/>
</dbReference>
<dbReference type="InterPro" id="IPR000515">
    <property type="entry name" value="MetI-like"/>
</dbReference>
<evidence type="ECO:0000259" key="9">
    <source>
        <dbReference type="PROSITE" id="PS50928"/>
    </source>
</evidence>
<feature type="transmembrane region" description="Helical" evidence="7">
    <location>
        <begin position="35"/>
        <end position="64"/>
    </location>
</feature>
<dbReference type="RefSeq" id="WP_307354620.1">
    <property type="nucleotide sequence ID" value="NZ_JAGINO010000049.1"/>
</dbReference>
<dbReference type="PROSITE" id="PS50928">
    <property type="entry name" value="ABC_TM1"/>
    <property type="match status" value="1"/>
</dbReference>
<feature type="transmembrane region" description="Helical" evidence="7">
    <location>
        <begin position="266"/>
        <end position="287"/>
    </location>
</feature>
<dbReference type="Pfam" id="PF00528">
    <property type="entry name" value="BPD_transp_1"/>
    <property type="match status" value="1"/>
</dbReference>
<dbReference type="EMBL" id="JAUSVU010000049">
    <property type="protein sequence ID" value="MDQ0537435.1"/>
    <property type="molecule type" value="Genomic_DNA"/>
</dbReference>
<feature type="domain" description="ABC transmembrane type-1" evidence="9">
    <location>
        <begin position="84"/>
        <end position="287"/>
    </location>
</feature>
<evidence type="ECO:0000256" key="2">
    <source>
        <dbReference type="ARBA" id="ARBA00022448"/>
    </source>
</evidence>
<dbReference type="PANTHER" id="PTHR30183:SF2">
    <property type="entry name" value="IRON UTILIZATION PROTEIN"/>
    <property type="match status" value="1"/>
</dbReference>
<feature type="transmembrane region" description="Helical" evidence="7">
    <location>
        <begin position="84"/>
        <end position="110"/>
    </location>
</feature>
<evidence type="ECO:0000256" key="8">
    <source>
        <dbReference type="SAM" id="MobiDB-lite"/>
    </source>
</evidence>
<keyword evidence="11" id="KW-1185">Reference proteome</keyword>
<protein>
    <submittedName>
        <fullName evidence="10">Spermidine/putrescine transport system permease protein</fullName>
    </submittedName>
</protein>
<keyword evidence="5 7" id="KW-1133">Transmembrane helix</keyword>